<dbReference type="GO" id="GO:0000077">
    <property type="term" value="P:DNA damage checkpoint signaling"/>
    <property type="evidence" value="ECO:0007669"/>
    <property type="project" value="TreeGrafter"/>
</dbReference>
<comment type="similarity">
    <text evidence="11">Belongs to the class I-like SAM-binding methyltransferase superfamily. DOT1 family.</text>
</comment>
<feature type="region of interest" description="Disordered" evidence="13">
    <location>
        <begin position="696"/>
        <end position="745"/>
    </location>
</feature>
<comment type="subcellular location">
    <subcellularLocation>
        <location evidence="1 11">Nucleus</location>
    </subcellularLocation>
</comment>
<accession>A0A852J3D5</accession>
<feature type="region of interest" description="Disordered" evidence="13">
    <location>
        <begin position="794"/>
        <end position="875"/>
    </location>
</feature>
<evidence type="ECO:0000256" key="2">
    <source>
        <dbReference type="ARBA" id="ARBA00012190"/>
    </source>
</evidence>
<comment type="miscellaneous">
    <text evidence="11">In contrast to other lysine histone methyltransferases, it does not contain a SET domain, suggesting the existence of another mechanism for methylation of lysine residues of histones.</text>
</comment>
<comment type="function">
    <text evidence="11">Histone methyltransferase that specifically trimethylates histone H3 to form H3K79me3. This methylation is required for telomere silencing and for the pachytene checkpoint during the meiotic cell cycle by allowing the recruitment of RAD9 to double strand breaks. Nucleosomes are preferred as substrate compared to free histone.</text>
</comment>
<keyword evidence="5 11" id="KW-0808">Transferase</keyword>
<evidence type="ECO:0000313" key="15">
    <source>
        <dbReference type="EMBL" id="NXX50593.1"/>
    </source>
</evidence>
<dbReference type="InterPro" id="IPR029063">
    <property type="entry name" value="SAM-dependent_MTases_sf"/>
</dbReference>
<keyword evidence="4 11" id="KW-0489">Methyltransferase</keyword>
<dbReference type="EC" id="2.1.1.360" evidence="2 11"/>
<keyword evidence="8 11" id="KW-0539">Nucleus</keyword>
<dbReference type="GO" id="GO:0006281">
    <property type="term" value="P:DNA repair"/>
    <property type="evidence" value="ECO:0007669"/>
    <property type="project" value="TreeGrafter"/>
</dbReference>
<evidence type="ECO:0000256" key="6">
    <source>
        <dbReference type="ARBA" id="ARBA00022691"/>
    </source>
</evidence>
<evidence type="ECO:0000256" key="3">
    <source>
        <dbReference type="ARBA" id="ARBA00020987"/>
    </source>
</evidence>
<proteinExistence type="inferred from homology"/>
<evidence type="ECO:0000313" key="16">
    <source>
        <dbReference type="Proteomes" id="UP000627253"/>
    </source>
</evidence>
<keyword evidence="12" id="KW-0175">Coiled coil</keyword>
<evidence type="ECO:0000256" key="7">
    <source>
        <dbReference type="ARBA" id="ARBA00022853"/>
    </source>
</evidence>
<feature type="region of interest" description="Disordered" evidence="13">
    <location>
        <begin position="50"/>
        <end position="155"/>
    </location>
</feature>
<keyword evidence="7 11" id="KW-0156">Chromatin regulator</keyword>
<dbReference type="AlphaFoldDB" id="A0A852J3D5"/>
<reference evidence="15" key="1">
    <citation type="submission" date="2020-02" db="EMBL/GenBank/DDBJ databases">
        <title>Bird 10,000 Genomes (B10K) Project - Family phase.</title>
        <authorList>
            <person name="Zhang G."/>
        </authorList>
    </citation>
    <scope>NUCLEOTIDE SEQUENCE</scope>
    <source>
        <strain evidence="15">B10K-DU-002-37</strain>
        <tissue evidence="15">Muscle</tissue>
    </source>
</reference>
<dbReference type="GO" id="GO:0032259">
    <property type="term" value="P:methylation"/>
    <property type="evidence" value="ECO:0007669"/>
    <property type="project" value="UniProtKB-KW"/>
</dbReference>
<feature type="compositionally biased region" description="Basic and acidic residues" evidence="13">
    <location>
        <begin position="50"/>
        <end position="66"/>
    </location>
</feature>
<dbReference type="GO" id="GO:0140956">
    <property type="term" value="F:histone H3K79 trimethyltransferase activity"/>
    <property type="evidence" value="ECO:0007669"/>
    <property type="project" value="UniProtKB-EC"/>
</dbReference>
<feature type="compositionally biased region" description="Polar residues" evidence="13">
    <location>
        <begin position="168"/>
        <end position="178"/>
    </location>
</feature>
<dbReference type="EMBL" id="WAAF01019494">
    <property type="protein sequence ID" value="NXX50593.1"/>
    <property type="molecule type" value="Genomic_DNA"/>
</dbReference>
<evidence type="ECO:0000256" key="8">
    <source>
        <dbReference type="ARBA" id="ARBA00023242"/>
    </source>
</evidence>
<evidence type="ECO:0000259" key="14">
    <source>
        <dbReference type="PROSITE" id="PS51569"/>
    </source>
</evidence>
<evidence type="ECO:0000256" key="4">
    <source>
        <dbReference type="ARBA" id="ARBA00022603"/>
    </source>
</evidence>
<name>A0A852J3D5_9PICI</name>
<feature type="compositionally biased region" description="Basic residues" evidence="13">
    <location>
        <begin position="121"/>
        <end position="144"/>
    </location>
</feature>
<feature type="compositionally biased region" description="Polar residues" evidence="13">
    <location>
        <begin position="725"/>
        <end position="745"/>
    </location>
</feature>
<comment type="caution">
    <text evidence="15">The sequence shown here is derived from an EMBL/GenBank/DDBJ whole genome shotgun (WGS) entry which is preliminary data.</text>
</comment>
<dbReference type="InterPro" id="IPR025789">
    <property type="entry name" value="DOT1_dom"/>
</dbReference>
<feature type="region of interest" description="Disordered" evidence="13">
    <location>
        <begin position="168"/>
        <end position="187"/>
    </location>
</feature>
<feature type="compositionally biased region" description="Polar residues" evidence="13">
    <location>
        <begin position="705"/>
        <end position="718"/>
    </location>
</feature>
<keyword evidence="16" id="KW-1185">Reference proteome</keyword>
<dbReference type="CDD" id="cd20902">
    <property type="entry name" value="CC_DOT1L"/>
    <property type="match status" value="1"/>
</dbReference>
<dbReference type="Pfam" id="PF08123">
    <property type="entry name" value="DOT1"/>
    <property type="match status" value="1"/>
</dbReference>
<feature type="compositionally biased region" description="Polar residues" evidence="13">
    <location>
        <begin position="860"/>
        <end position="875"/>
    </location>
</feature>
<dbReference type="PANTHER" id="PTHR21451:SF0">
    <property type="entry name" value="HISTONE-LYSINE N-METHYLTRANSFERASE, H3 LYSINE-79 SPECIFIC"/>
    <property type="match status" value="1"/>
</dbReference>
<feature type="region of interest" description="Disordered" evidence="13">
    <location>
        <begin position="627"/>
        <end position="659"/>
    </location>
</feature>
<feature type="domain" description="DOT1" evidence="14">
    <location>
        <begin position="1"/>
        <end position="46"/>
    </location>
</feature>
<dbReference type="OrthoDB" id="443402at2759"/>
<keyword evidence="6 11" id="KW-0949">S-adenosyl-L-methionine</keyword>
<feature type="compositionally biased region" description="Polar residues" evidence="13">
    <location>
        <begin position="643"/>
        <end position="659"/>
    </location>
</feature>
<evidence type="ECO:0000256" key="5">
    <source>
        <dbReference type="ARBA" id="ARBA00022679"/>
    </source>
</evidence>
<feature type="compositionally biased region" description="Polar residues" evidence="13">
    <location>
        <begin position="92"/>
        <end position="101"/>
    </location>
</feature>
<dbReference type="Gene3D" id="3.40.50.150">
    <property type="entry name" value="Vaccinia Virus protein VP39"/>
    <property type="match status" value="1"/>
</dbReference>
<sequence>ADIGTIMRVVELSPLKGSVSWTGKPVSYYLHTIDRTILENYFSSLKNPKLREEQEAARRRQQRENKSNTTTPTKVPENKVSSSLLPFCPSHISWQQKSPSDSGAEEEKAAANAVKKPSPSKARKKKLSKKGRKMAGRKRGRPKKMNPASTERKTKKNQTALELLHAQTVSQTASSSPQDAYKSPHSPFYQLPPKVQRHSSNQLLVTPTPPALQKLLDSFKIQYLQFMAYMKTPQYKANLQQLLEQEKEKNAQLLGTAQQLFSHCQAQKEEIKRLFQQKLDELGVKALTYNDLIQAQKEISAHNQQLKEQTKQLEKDNSELRNQSLQLLKARCEELKLDWSTLSLENLLKEKQALKNQISEKQKHCLELQISIVELEKSQRQQELMQLKSYTTPSEESLSVQLRTKPHLSREPEPEHCRFQLELECSKFPMPHINGMSPELSMNGHAAPYEIQHGFSRPSSKQNTPQYPTSHLDQEIVPCTPNHSSRQKADKMSSLALPDYTRFSPAKIALRRHLNQDHGVNGKATANEIQSLLLCCRADQAKEHGLSYPSPALANGIKLSPQEARPCSPAALPIAGEKVLRERTSVSNGETITSLPISIPLSTVQPNKLPVSIPLASVVLPSRVEKVRSTPSPVHQSRDSSTLDKQIGASSHNGVSNAAGNKPLALATSGFSYSSGSVALNGNLTNSPAHLNHSSEQAALDDSGSLFNSVGSRSSTPQHPLLMMQSRNSGQSSPAHQHSTSPRLNGTAQSLVGVLQYADAQKLFAEGAKGELQPEAAFADPESEAKRRIIFTISPSAGHVKQSPSSKHSPLPASSRPEPGQAQGQEGKKRGRRKRSSTGTLSGSSVVSPKRKSLPAVSGLFTQPSGSPLNISSMV</sequence>
<organism evidence="15 16">
    <name type="scientific">Tricholaema leucomelas</name>
    <name type="common">pied barbet</name>
    <dbReference type="NCBI Taxonomy" id="240729"/>
    <lineage>
        <taxon>Eukaryota</taxon>
        <taxon>Metazoa</taxon>
        <taxon>Chordata</taxon>
        <taxon>Craniata</taxon>
        <taxon>Vertebrata</taxon>
        <taxon>Euteleostomi</taxon>
        <taxon>Archelosauria</taxon>
        <taxon>Archosauria</taxon>
        <taxon>Dinosauria</taxon>
        <taxon>Saurischia</taxon>
        <taxon>Theropoda</taxon>
        <taxon>Coelurosauria</taxon>
        <taxon>Aves</taxon>
        <taxon>Neognathae</taxon>
        <taxon>Neoaves</taxon>
        <taxon>Telluraves</taxon>
        <taxon>Coraciimorphae</taxon>
        <taxon>Piciformes</taxon>
        <taxon>Lybiidae</taxon>
        <taxon>Tricholaema lacrymosa</taxon>
    </lineage>
</organism>
<feature type="compositionally biased region" description="Low complexity" evidence="13">
    <location>
        <begin position="837"/>
        <end position="848"/>
    </location>
</feature>
<dbReference type="PROSITE" id="PS51569">
    <property type="entry name" value="DOT1"/>
    <property type="match status" value="1"/>
</dbReference>
<dbReference type="PANTHER" id="PTHR21451">
    <property type="entry name" value="HISTONE H3 METHYLTRANSFERASE"/>
    <property type="match status" value="1"/>
</dbReference>
<feature type="non-terminal residue" evidence="15">
    <location>
        <position position="1"/>
    </location>
</feature>
<feature type="non-terminal residue" evidence="15">
    <location>
        <position position="875"/>
    </location>
</feature>
<dbReference type="InterPro" id="IPR030445">
    <property type="entry name" value="H3-K79_meTrfase"/>
</dbReference>
<feature type="coiled-coil region" evidence="12">
    <location>
        <begin position="289"/>
        <end position="364"/>
    </location>
</feature>
<evidence type="ECO:0000256" key="10">
    <source>
        <dbReference type="ARBA" id="ARBA00047770"/>
    </source>
</evidence>
<protein>
    <recommendedName>
        <fullName evidence="3 11">Histone-lysine N-methyltransferase, H3 lysine-79 specific</fullName>
        <ecNumber evidence="2 11">2.1.1.360</ecNumber>
    </recommendedName>
    <alternativeName>
        <fullName evidence="9 11">Histone H3-K79 methyltransferase</fullName>
    </alternativeName>
</protein>
<feature type="compositionally biased region" description="Polar residues" evidence="13">
    <location>
        <begin position="67"/>
        <end position="84"/>
    </location>
</feature>
<evidence type="ECO:0000256" key="13">
    <source>
        <dbReference type="SAM" id="MobiDB-lite"/>
    </source>
</evidence>
<evidence type="ECO:0000256" key="12">
    <source>
        <dbReference type="SAM" id="Coils"/>
    </source>
</evidence>
<gene>
    <name evidence="15" type="primary">Dot1l</name>
    <name evidence="15" type="ORF">TRILEU_R14828</name>
</gene>
<dbReference type="GO" id="GO:0005634">
    <property type="term" value="C:nucleus"/>
    <property type="evidence" value="ECO:0007669"/>
    <property type="project" value="UniProtKB-SubCell"/>
</dbReference>
<feature type="compositionally biased region" description="Low complexity" evidence="13">
    <location>
        <begin position="110"/>
        <end position="120"/>
    </location>
</feature>
<evidence type="ECO:0000256" key="1">
    <source>
        <dbReference type="ARBA" id="ARBA00004123"/>
    </source>
</evidence>
<dbReference type="Proteomes" id="UP000627253">
    <property type="component" value="Unassembled WGS sequence"/>
</dbReference>
<comment type="catalytic activity">
    <reaction evidence="10 11">
        <text>L-lysyl(79)-[histone H3] + 3 S-adenosyl-L-methionine = N(6),N(6),N(6)-trimethyl-L-lysyl(79)-[histone H3] + 3 S-adenosyl-L-homocysteine + 3 H(+)</text>
        <dbReference type="Rhea" id="RHEA:60328"/>
        <dbReference type="Rhea" id="RHEA-COMP:15549"/>
        <dbReference type="Rhea" id="RHEA-COMP:15552"/>
        <dbReference type="ChEBI" id="CHEBI:15378"/>
        <dbReference type="ChEBI" id="CHEBI:29969"/>
        <dbReference type="ChEBI" id="CHEBI:57856"/>
        <dbReference type="ChEBI" id="CHEBI:59789"/>
        <dbReference type="ChEBI" id="CHEBI:61961"/>
        <dbReference type="EC" id="2.1.1.360"/>
    </reaction>
</comment>
<evidence type="ECO:0000256" key="9">
    <source>
        <dbReference type="ARBA" id="ARBA00029821"/>
    </source>
</evidence>
<evidence type="ECO:0000256" key="11">
    <source>
        <dbReference type="RuleBase" id="RU271113"/>
    </source>
</evidence>